<evidence type="ECO:0000259" key="2">
    <source>
        <dbReference type="SMART" id="SM00479"/>
    </source>
</evidence>
<dbReference type="OrthoDB" id="7822240at2"/>
<dbReference type="GO" id="GO:0045004">
    <property type="term" value="P:DNA replication proofreading"/>
    <property type="evidence" value="ECO:0007669"/>
    <property type="project" value="TreeGrafter"/>
</dbReference>
<dbReference type="CDD" id="cd06127">
    <property type="entry name" value="DEDDh"/>
    <property type="match status" value="1"/>
</dbReference>
<reference evidence="3 4" key="1">
    <citation type="submission" date="2019-07" db="EMBL/GenBank/DDBJ databases">
        <title>Whole genome shotgun sequence of Swaminathania salitolerans NBRC 104436.</title>
        <authorList>
            <person name="Hosoyama A."/>
            <person name="Uohara A."/>
            <person name="Ohji S."/>
            <person name="Ichikawa N."/>
        </authorList>
    </citation>
    <scope>NUCLEOTIDE SEQUENCE [LARGE SCALE GENOMIC DNA]</scope>
    <source>
        <strain evidence="3 4">NBRC 104436</strain>
    </source>
</reference>
<dbReference type="Gene3D" id="3.30.420.10">
    <property type="entry name" value="Ribonuclease H-like superfamily/Ribonuclease H"/>
    <property type="match status" value="1"/>
</dbReference>
<gene>
    <name evidence="3" type="ORF">SSA02_16780</name>
</gene>
<accession>A0A511BQG9</accession>
<dbReference type="Pfam" id="PF00929">
    <property type="entry name" value="RNase_T"/>
    <property type="match status" value="1"/>
</dbReference>
<dbReference type="GO" id="GO:0003676">
    <property type="term" value="F:nucleic acid binding"/>
    <property type="evidence" value="ECO:0007669"/>
    <property type="project" value="InterPro"/>
</dbReference>
<proteinExistence type="predicted"/>
<dbReference type="GO" id="GO:0008408">
    <property type="term" value="F:3'-5' exonuclease activity"/>
    <property type="evidence" value="ECO:0007669"/>
    <property type="project" value="TreeGrafter"/>
</dbReference>
<dbReference type="PANTHER" id="PTHR30231">
    <property type="entry name" value="DNA POLYMERASE III SUBUNIT EPSILON"/>
    <property type="match status" value="1"/>
</dbReference>
<sequence length="211" mass="23678">MLLRVIDLETTGAHPQTSEVIEFGSVDVSLNDGSWQTGAITSRLFPPTGPLTPETQAVHHLTDADFTPGSPSATPQILREMVLRAPRPDMLVAHHIAFERHFLTDAVTDALPWLCTLRIAQKLWPDAPRHTNQILRYWLRLDLDRTLASPAHRAAPDAYVTAHILMRQLETAPPETLLELTRARHVRRGAALRSGRAMNTEQPRLFARNED</sequence>
<organism evidence="3 4">
    <name type="scientific">Swaminathania salitolerans</name>
    <dbReference type="NCBI Taxonomy" id="182838"/>
    <lineage>
        <taxon>Bacteria</taxon>
        <taxon>Pseudomonadati</taxon>
        <taxon>Pseudomonadota</taxon>
        <taxon>Alphaproteobacteria</taxon>
        <taxon>Acetobacterales</taxon>
        <taxon>Acetobacteraceae</taxon>
        <taxon>Swaminathania</taxon>
    </lineage>
</organism>
<dbReference type="InterPro" id="IPR036397">
    <property type="entry name" value="RNaseH_sf"/>
</dbReference>
<evidence type="ECO:0000313" key="3">
    <source>
        <dbReference type="EMBL" id="GEL02515.1"/>
    </source>
</evidence>
<dbReference type="AlphaFoldDB" id="A0A511BQG9"/>
<comment type="caution">
    <text evidence="3">The sequence shown here is derived from an EMBL/GenBank/DDBJ whole genome shotgun (WGS) entry which is preliminary data.</text>
</comment>
<dbReference type="Proteomes" id="UP000321405">
    <property type="component" value="Unassembled WGS sequence"/>
</dbReference>
<evidence type="ECO:0000256" key="1">
    <source>
        <dbReference type="SAM" id="MobiDB-lite"/>
    </source>
</evidence>
<feature type="domain" description="Exonuclease" evidence="2">
    <location>
        <begin position="2"/>
        <end position="174"/>
    </location>
</feature>
<evidence type="ECO:0000313" key="4">
    <source>
        <dbReference type="Proteomes" id="UP000321405"/>
    </source>
</evidence>
<protein>
    <recommendedName>
        <fullName evidence="2">Exonuclease domain-containing protein</fullName>
    </recommendedName>
</protein>
<name>A0A511BQG9_9PROT</name>
<dbReference type="RefSeq" id="WP_147093587.1">
    <property type="nucleotide sequence ID" value="NZ_BJVC01000003.1"/>
</dbReference>
<dbReference type="EMBL" id="BJVC01000003">
    <property type="protein sequence ID" value="GEL02515.1"/>
    <property type="molecule type" value="Genomic_DNA"/>
</dbReference>
<dbReference type="InterPro" id="IPR012337">
    <property type="entry name" value="RNaseH-like_sf"/>
</dbReference>
<dbReference type="SMART" id="SM00479">
    <property type="entry name" value="EXOIII"/>
    <property type="match status" value="1"/>
</dbReference>
<dbReference type="PANTHER" id="PTHR30231:SF37">
    <property type="entry name" value="EXODEOXYRIBONUCLEASE 10"/>
    <property type="match status" value="1"/>
</dbReference>
<dbReference type="InterPro" id="IPR013520">
    <property type="entry name" value="Ribonucl_H"/>
</dbReference>
<feature type="region of interest" description="Disordered" evidence="1">
    <location>
        <begin position="191"/>
        <end position="211"/>
    </location>
</feature>
<dbReference type="SUPFAM" id="SSF53098">
    <property type="entry name" value="Ribonuclease H-like"/>
    <property type="match status" value="1"/>
</dbReference>
<keyword evidence="4" id="KW-1185">Reference proteome</keyword>
<dbReference type="GO" id="GO:0005829">
    <property type="term" value="C:cytosol"/>
    <property type="evidence" value="ECO:0007669"/>
    <property type="project" value="TreeGrafter"/>
</dbReference>